<dbReference type="EMBL" id="VVIW01000005">
    <property type="protein sequence ID" value="NHZ40894.1"/>
    <property type="molecule type" value="Genomic_DNA"/>
</dbReference>
<dbReference type="Pfam" id="PF13665">
    <property type="entry name" value="Tox-PAAR-like"/>
    <property type="match status" value="1"/>
</dbReference>
<accession>A0ABX0MBE8</accession>
<reference evidence="1 2" key="1">
    <citation type="submission" date="2019-09" db="EMBL/GenBank/DDBJ databases">
        <title>Taxonomy of Antarctic Massilia spp.: description of Massilia rubra sp. nov., Massilia aquatica sp. nov., Massilia mucilaginosa sp. nov., Massilia frigida sp. nov. isolated from streams, lakes and regoliths.</title>
        <authorList>
            <person name="Holochova P."/>
            <person name="Sedlacek I."/>
            <person name="Kralova S."/>
            <person name="Maslanova I."/>
            <person name="Busse H.-J."/>
            <person name="Stankova E."/>
            <person name="Vrbovska V."/>
            <person name="Kovarovic V."/>
            <person name="Bartak M."/>
            <person name="Svec P."/>
            <person name="Pantucek R."/>
        </authorList>
    </citation>
    <scope>NUCLEOTIDE SEQUENCE [LARGE SCALE GENOMIC DNA]</scope>
    <source>
        <strain evidence="1 2">CCM 8693</strain>
    </source>
</reference>
<dbReference type="RefSeq" id="WP_167076687.1">
    <property type="nucleotide sequence ID" value="NZ_VVIW01000005.1"/>
</dbReference>
<comment type="caution">
    <text evidence="1">The sequence shown here is derived from an EMBL/GenBank/DDBJ whole genome shotgun (WGS) entry which is preliminary data.</text>
</comment>
<evidence type="ECO:0000313" key="2">
    <source>
        <dbReference type="Proteomes" id="UP000819052"/>
    </source>
</evidence>
<proteinExistence type="predicted"/>
<keyword evidence="2" id="KW-1185">Reference proteome</keyword>
<name>A0ABX0MBE8_9BURK</name>
<dbReference type="Proteomes" id="UP000819052">
    <property type="component" value="Unassembled WGS sequence"/>
</dbReference>
<organism evidence="1 2">
    <name type="scientific">Massilia aquatica</name>
    <dbReference type="NCBI Taxonomy" id="2609000"/>
    <lineage>
        <taxon>Bacteria</taxon>
        <taxon>Pseudomonadati</taxon>
        <taxon>Pseudomonadota</taxon>
        <taxon>Betaproteobacteria</taxon>
        <taxon>Burkholderiales</taxon>
        <taxon>Oxalobacteraceae</taxon>
        <taxon>Telluria group</taxon>
        <taxon>Massilia</taxon>
    </lineage>
</organism>
<evidence type="ECO:0000313" key="1">
    <source>
        <dbReference type="EMBL" id="NHZ40894.1"/>
    </source>
</evidence>
<protein>
    <submittedName>
        <fullName evidence="1">DUF4150 domain-containing protein</fullName>
    </submittedName>
</protein>
<sequence length="129" mass="14011">MGTEVFANNNEICCKASSGKTFLPPSDVCLSPPPPPGTPIPIPYPNTSFASDLTNGSSTVFIKRTEIALENVSYFSTSTGNEPATFTCPKGVKSHVLKGKAYFTDWSTNVKVEGLNVCRHFDLMTHNHR</sequence>
<gene>
    <name evidence="1" type="ORF">F1609_12105</name>
</gene>